<comment type="caution">
    <text evidence="1">The sequence shown here is derived from an EMBL/GenBank/DDBJ whole genome shotgun (WGS) entry which is preliminary data.</text>
</comment>
<evidence type="ECO:0000313" key="2">
    <source>
        <dbReference type="Proteomes" id="UP001152888"/>
    </source>
</evidence>
<dbReference type="EMBL" id="CAKOFQ010008503">
    <property type="protein sequence ID" value="CAH2014476.1"/>
    <property type="molecule type" value="Genomic_DNA"/>
</dbReference>
<dbReference type="SUPFAM" id="SSF56219">
    <property type="entry name" value="DNase I-like"/>
    <property type="match status" value="1"/>
</dbReference>
<gene>
    <name evidence="1" type="ORF">ACAOBT_LOCUS34148</name>
</gene>
<accession>A0A9P0Q8S3</accession>
<protein>
    <recommendedName>
        <fullName evidence="3">Endonuclease/exonuclease/phosphatase domain-containing protein</fullName>
    </recommendedName>
</protein>
<sequence length="194" mass="22155">MTSEEHETADNRKSQECNVFADKLRIFNRNIQSLFNKMNRLEYFLDDNSIDVLLVSEHWLDNDLIQNLGLGSFSLVSCFARTNRKPGGTAIFSRGNELHLCAPIQYSLSLEMVIEVSAVSFMKIYCIICIYRPPQPNKSSIDIFLERLFSIVSFATSNFKYVILAGDLNIDYSGNDILKDYYAICLDHLSLSLI</sequence>
<proteinExistence type="predicted"/>
<dbReference type="OrthoDB" id="6773291at2759"/>
<dbReference type="Gene3D" id="3.60.10.10">
    <property type="entry name" value="Endonuclease/exonuclease/phosphatase"/>
    <property type="match status" value="1"/>
</dbReference>
<dbReference type="AlphaFoldDB" id="A0A9P0Q8S3"/>
<evidence type="ECO:0000313" key="1">
    <source>
        <dbReference type="EMBL" id="CAH2014476.1"/>
    </source>
</evidence>
<organism evidence="1 2">
    <name type="scientific">Acanthoscelides obtectus</name>
    <name type="common">Bean weevil</name>
    <name type="synonym">Bruchus obtectus</name>
    <dbReference type="NCBI Taxonomy" id="200917"/>
    <lineage>
        <taxon>Eukaryota</taxon>
        <taxon>Metazoa</taxon>
        <taxon>Ecdysozoa</taxon>
        <taxon>Arthropoda</taxon>
        <taxon>Hexapoda</taxon>
        <taxon>Insecta</taxon>
        <taxon>Pterygota</taxon>
        <taxon>Neoptera</taxon>
        <taxon>Endopterygota</taxon>
        <taxon>Coleoptera</taxon>
        <taxon>Polyphaga</taxon>
        <taxon>Cucujiformia</taxon>
        <taxon>Chrysomeloidea</taxon>
        <taxon>Chrysomelidae</taxon>
        <taxon>Bruchinae</taxon>
        <taxon>Bruchini</taxon>
        <taxon>Acanthoscelides</taxon>
    </lineage>
</organism>
<evidence type="ECO:0008006" key="3">
    <source>
        <dbReference type="Google" id="ProtNLM"/>
    </source>
</evidence>
<dbReference type="Proteomes" id="UP001152888">
    <property type="component" value="Unassembled WGS sequence"/>
</dbReference>
<dbReference type="InterPro" id="IPR036691">
    <property type="entry name" value="Endo/exonu/phosph_ase_sf"/>
</dbReference>
<name>A0A9P0Q8S3_ACAOB</name>
<keyword evidence="2" id="KW-1185">Reference proteome</keyword>
<reference evidence="1" key="1">
    <citation type="submission" date="2022-03" db="EMBL/GenBank/DDBJ databases">
        <authorList>
            <person name="Sayadi A."/>
        </authorList>
    </citation>
    <scope>NUCLEOTIDE SEQUENCE</scope>
</reference>